<dbReference type="InterPro" id="IPR007612">
    <property type="entry name" value="LOR"/>
</dbReference>
<dbReference type="Proteomes" id="UP000193944">
    <property type="component" value="Unassembled WGS sequence"/>
</dbReference>
<dbReference type="Pfam" id="PF04525">
    <property type="entry name" value="LOR"/>
    <property type="match status" value="1"/>
</dbReference>
<comment type="caution">
    <text evidence="3">The sequence shown here is derived from an EMBL/GenBank/DDBJ whole genome shotgun (WGS) entry which is preliminary data.</text>
</comment>
<evidence type="ECO:0000256" key="2">
    <source>
        <dbReference type="SAM" id="Phobius"/>
    </source>
</evidence>
<dbReference type="EMBL" id="MCFG01000061">
    <property type="protein sequence ID" value="ORX83982.1"/>
    <property type="molecule type" value="Genomic_DNA"/>
</dbReference>
<protein>
    <submittedName>
        <fullName evidence="3">Uncharacterized protein</fullName>
    </submittedName>
</protein>
<feature type="transmembrane region" description="Helical" evidence="2">
    <location>
        <begin position="180"/>
        <end position="199"/>
    </location>
</feature>
<sequence length="311" mass="35303">MTRELEVSQNQQNSTSLEPPPYTPGYIDSPIDDTNGIIKFYNVIDITDSEGYEEFQCKDEDHKVIIYGEDNKPILNSIINLENINKKPLIIYKGDNRMETFASIETSSKVTADVKRFKITVYNKATNEIEELVMRYDKYNDKFKKHYSFYCNKGKDNEALIGAIKKIKTYPERPAVTVEVAPMVDFMFLLGIGVIVLKIEEMKQKINDQTASLATLPLAFLFTFTTIFCHLKLEWECLFKCQTESGTYSKSPFLLRSAALLNDIMPVVCKGQHILFNKFKTNLSRNVNADNTVGQPSRANADPISDPSGIG</sequence>
<keyword evidence="4" id="KW-1185">Reference proteome</keyword>
<keyword evidence="2" id="KW-0472">Membrane</keyword>
<accession>A0A1Y1XE71</accession>
<feature type="compositionally biased region" description="Polar residues" evidence="1">
    <location>
        <begin position="7"/>
        <end position="17"/>
    </location>
</feature>
<evidence type="ECO:0000256" key="1">
    <source>
        <dbReference type="SAM" id="MobiDB-lite"/>
    </source>
</evidence>
<evidence type="ECO:0000313" key="3">
    <source>
        <dbReference type="EMBL" id="ORX83982.1"/>
    </source>
</evidence>
<evidence type="ECO:0000313" key="4">
    <source>
        <dbReference type="Proteomes" id="UP000193944"/>
    </source>
</evidence>
<keyword evidence="2" id="KW-0812">Transmembrane</keyword>
<proteinExistence type="predicted"/>
<reference evidence="3 4" key="1">
    <citation type="submission" date="2016-08" db="EMBL/GenBank/DDBJ databases">
        <title>A Parts List for Fungal Cellulosomes Revealed by Comparative Genomics.</title>
        <authorList>
            <consortium name="DOE Joint Genome Institute"/>
            <person name="Haitjema C.H."/>
            <person name="Gilmore S.P."/>
            <person name="Henske J.K."/>
            <person name="Solomon K.V."/>
            <person name="De Groot R."/>
            <person name="Kuo A."/>
            <person name="Mondo S.J."/>
            <person name="Salamov A.A."/>
            <person name="Labutti K."/>
            <person name="Zhao Z."/>
            <person name="Chiniquy J."/>
            <person name="Barry K."/>
            <person name="Brewer H.M."/>
            <person name="Purvine S.O."/>
            <person name="Wright A.T."/>
            <person name="Boxma B."/>
            <person name="Van Alen T."/>
            <person name="Hackstein J.H."/>
            <person name="Baker S.E."/>
            <person name="Grigoriev I.V."/>
            <person name="O'Malley M.A."/>
        </authorList>
    </citation>
    <scope>NUCLEOTIDE SEQUENCE [LARGE SCALE GENOMIC DNA]</scope>
    <source>
        <strain evidence="3 4">S4</strain>
    </source>
</reference>
<keyword evidence="2" id="KW-1133">Transmembrane helix</keyword>
<feature type="region of interest" description="Disordered" evidence="1">
    <location>
        <begin position="1"/>
        <end position="26"/>
    </location>
</feature>
<feature type="region of interest" description="Disordered" evidence="1">
    <location>
        <begin position="290"/>
        <end position="311"/>
    </location>
</feature>
<name>A0A1Y1XE71_9FUNG</name>
<feature type="transmembrane region" description="Helical" evidence="2">
    <location>
        <begin position="211"/>
        <end position="233"/>
    </location>
</feature>
<reference evidence="3 4" key="2">
    <citation type="submission" date="2016-08" db="EMBL/GenBank/DDBJ databases">
        <title>Pervasive Adenine N6-methylation of Active Genes in Fungi.</title>
        <authorList>
            <consortium name="DOE Joint Genome Institute"/>
            <person name="Mondo S.J."/>
            <person name="Dannebaum R.O."/>
            <person name="Kuo R.C."/>
            <person name="Labutti K."/>
            <person name="Haridas S."/>
            <person name="Kuo A."/>
            <person name="Salamov A."/>
            <person name="Ahrendt S.R."/>
            <person name="Lipzen A."/>
            <person name="Sullivan W."/>
            <person name="Andreopoulos W.B."/>
            <person name="Clum A."/>
            <person name="Lindquist E."/>
            <person name="Daum C."/>
            <person name="Ramamoorthy G.K."/>
            <person name="Gryganskyi A."/>
            <person name="Culley D."/>
            <person name="Magnuson J.K."/>
            <person name="James T.Y."/>
            <person name="O'Malley M.A."/>
            <person name="Stajich J.E."/>
            <person name="Spatafora J.W."/>
            <person name="Visel A."/>
            <person name="Grigoriev I.V."/>
        </authorList>
    </citation>
    <scope>NUCLEOTIDE SEQUENCE [LARGE SCALE GENOMIC DNA]</scope>
    <source>
        <strain evidence="3 4">S4</strain>
    </source>
</reference>
<organism evidence="3 4">
    <name type="scientific">Anaeromyces robustus</name>
    <dbReference type="NCBI Taxonomy" id="1754192"/>
    <lineage>
        <taxon>Eukaryota</taxon>
        <taxon>Fungi</taxon>
        <taxon>Fungi incertae sedis</taxon>
        <taxon>Chytridiomycota</taxon>
        <taxon>Chytridiomycota incertae sedis</taxon>
        <taxon>Neocallimastigomycetes</taxon>
        <taxon>Neocallimastigales</taxon>
        <taxon>Neocallimastigaceae</taxon>
        <taxon>Anaeromyces</taxon>
    </lineage>
</organism>
<dbReference type="AlphaFoldDB" id="A0A1Y1XE71"/>
<gene>
    <name evidence="3" type="ORF">BCR32DRAFT_277540</name>
</gene>